<dbReference type="Proteomes" id="UP000289738">
    <property type="component" value="Chromosome B06"/>
</dbReference>
<dbReference type="InterPro" id="IPR043891">
    <property type="entry name" value="SPARK"/>
</dbReference>
<dbReference type="STRING" id="3818.A0A444YJ58"/>
<sequence>MPLDTSCKQDLTDLLLCDVCLTAGFQAQHKLVSIDGNASHSENCFKFTILYATAFVNQYGPESNGAMSCIFGMSLYPQGGGYVGKSHQGLVFGLTGAGAVLLVMSCLLGVYVWYDRKVRRKKLNDDEFDFDHEEQGSRHRLRPNTGLFGSRLMSLRRLLIISQLRISLAGVDLGLFSRDFVRWFGRGGDVEFCNEQPEAPESSASSRLLCSGDDDEKFNDRGSQKILVYDYMPNGNLKDHLFLVSEQQKLKKSLT</sequence>
<dbReference type="AlphaFoldDB" id="A0A444YJ58"/>
<keyword evidence="1" id="KW-0472">Membrane</keyword>
<proteinExistence type="predicted"/>
<name>A0A444YJ58_ARAHY</name>
<dbReference type="EMBL" id="SDMP01000016">
    <property type="protein sequence ID" value="RYR01951.1"/>
    <property type="molecule type" value="Genomic_DNA"/>
</dbReference>
<evidence type="ECO:0000256" key="1">
    <source>
        <dbReference type="SAM" id="Phobius"/>
    </source>
</evidence>
<keyword evidence="4" id="KW-1185">Reference proteome</keyword>
<organism evidence="3 4">
    <name type="scientific">Arachis hypogaea</name>
    <name type="common">Peanut</name>
    <dbReference type="NCBI Taxonomy" id="3818"/>
    <lineage>
        <taxon>Eukaryota</taxon>
        <taxon>Viridiplantae</taxon>
        <taxon>Streptophyta</taxon>
        <taxon>Embryophyta</taxon>
        <taxon>Tracheophyta</taxon>
        <taxon>Spermatophyta</taxon>
        <taxon>Magnoliopsida</taxon>
        <taxon>eudicotyledons</taxon>
        <taxon>Gunneridae</taxon>
        <taxon>Pentapetalae</taxon>
        <taxon>rosids</taxon>
        <taxon>fabids</taxon>
        <taxon>Fabales</taxon>
        <taxon>Fabaceae</taxon>
        <taxon>Papilionoideae</taxon>
        <taxon>50 kb inversion clade</taxon>
        <taxon>dalbergioids sensu lato</taxon>
        <taxon>Dalbergieae</taxon>
        <taxon>Pterocarpus clade</taxon>
        <taxon>Arachis</taxon>
    </lineage>
</organism>
<protein>
    <recommendedName>
        <fullName evidence="2">SPARK domain-containing protein</fullName>
    </recommendedName>
</protein>
<keyword evidence="1" id="KW-0812">Transmembrane</keyword>
<accession>A0A444YJ58</accession>
<keyword evidence="1" id="KW-1133">Transmembrane helix</keyword>
<evidence type="ECO:0000313" key="3">
    <source>
        <dbReference type="EMBL" id="RYR01951.1"/>
    </source>
</evidence>
<evidence type="ECO:0000313" key="4">
    <source>
        <dbReference type="Proteomes" id="UP000289738"/>
    </source>
</evidence>
<feature type="transmembrane region" description="Helical" evidence="1">
    <location>
        <begin position="90"/>
        <end position="114"/>
    </location>
</feature>
<dbReference type="Pfam" id="PF19160">
    <property type="entry name" value="SPARK"/>
    <property type="match status" value="1"/>
</dbReference>
<gene>
    <name evidence="3" type="ORF">Ahy_B06g080811</name>
</gene>
<reference evidence="3 4" key="1">
    <citation type="submission" date="2019-01" db="EMBL/GenBank/DDBJ databases">
        <title>Sequencing of cultivated peanut Arachis hypogaea provides insights into genome evolution and oil improvement.</title>
        <authorList>
            <person name="Chen X."/>
        </authorList>
    </citation>
    <scope>NUCLEOTIDE SEQUENCE [LARGE SCALE GENOMIC DNA]</scope>
    <source>
        <strain evidence="4">cv. Fuhuasheng</strain>
        <tissue evidence="3">Leaves</tissue>
    </source>
</reference>
<feature type="domain" description="SPARK" evidence="2">
    <location>
        <begin position="3"/>
        <end position="45"/>
    </location>
</feature>
<comment type="caution">
    <text evidence="3">The sequence shown here is derived from an EMBL/GenBank/DDBJ whole genome shotgun (WGS) entry which is preliminary data.</text>
</comment>
<evidence type="ECO:0000259" key="2">
    <source>
        <dbReference type="Pfam" id="PF19160"/>
    </source>
</evidence>